<name>A0A183HC71_9BILA</name>
<keyword evidence="1" id="KW-0812">Transmembrane</keyword>
<dbReference type="AlphaFoldDB" id="A0A183HC71"/>
<protein>
    <submittedName>
        <fullName evidence="2">CX domain-containing protein</fullName>
    </submittedName>
</protein>
<dbReference type="WBParaSite" id="OFLC_0000508201-mRNA-1">
    <property type="protein sequence ID" value="OFLC_0000508201-mRNA-1"/>
    <property type="gene ID" value="OFLC_0000508201"/>
</dbReference>
<feature type="transmembrane region" description="Helical" evidence="1">
    <location>
        <begin position="220"/>
        <end position="240"/>
    </location>
</feature>
<evidence type="ECO:0000256" key="1">
    <source>
        <dbReference type="SAM" id="Phobius"/>
    </source>
</evidence>
<keyword evidence="1" id="KW-0472">Membrane</keyword>
<organism evidence="2">
    <name type="scientific">Onchocerca flexuosa</name>
    <dbReference type="NCBI Taxonomy" id="387005"/>
    <lineage>
        <taxon>Eukaryota</taxon>
        <taxon>Metazoa</taxon>
        <taxon>Ecdysozoa</taxon>
        <taxon>Nematoda</taxon>
        <taxon>Chromadorea</taxon>
        <taxon>Rhabditida</taxon>
        <taxon>Spirurina</taxon>
        <taxon>Spiruromorpha</taxon>
        <taxon>Filarioidea</taxon>
        <taxon>Onchocercidae</taxon>
        <taxon>Onchocerca</taxon>
    </lineage>
</organism>
<reference evidence="2" key="1">
    <citation type="submission" date="2016-06" db="UniProtKB">
        <authorList>
            <consortium name="WormBaseParasite"/>
        </authorList>
    </citation>
    <scope>IDENTIFICATION</scope>
</reference>
<evidence type="ECO:0000313" key="2">
    <source>
        <dbReference type="WBParaSite" id="OFLC_0000508201-mRNA-1"/>
    </source>
</evidence>
<accession>A0A183HC71</accession>
<proteinExistence type="predicted"/>
<sequence length="278" mass="32400">KKIYSHHKIVYVLSISKPITKYLKPSSAEHTYIAIFADQIFYKKSVIFLANQAVYCSDVQLVMISDHALLMMLLSMIEFVRGRINPTKFYSTFGNGTYYYQSDFSKHISFLKLRNYLQSTSAIRNDSQKVILNIADIPINRYDLQYHLYAYDDVIEPPSTGKLCHLKVFEIKELSNIFIENPDKPVNHIYWVCPSYGWCCGAECCQYYFRDPWPLLGPNLFELIGAAVIFCSALIIPELYRRWRQCKMYNESMSTASVRTYDHITENAEKALFLEDNT</sequence>
<keyword evidence="1" id="KW-1133">Transmembrane helix</keyword>